<dbReference type="EMBL" id="NPBY01000046">
    <property type="protein sequence ID" value="PAD75301.1"/>
    <property type="molecule type" value="Genomic_DNA"/>
</dbReference>
<protein>
    <submittedName>
        <fullName evidence="2">Uncharacterized protein</fullName>
    </submittedName>
</protein>
<organism evidence="2 3">
    <name type="scientific">Paenibacillus campinasensis</name>
    <dbReference type="NCBI Taxonomy" id="66347"/>
    <lineage>
        <taxon>Bacteria</taxon>
        <taxon>Bacillati</taxon>
        <taxon>Bacillota</taxon>
        <taxon>Bacilli</taxon>
        <taxon>Bacillales</taxon>
        <taxon>Paenibacillaceae</taxon>
        <taxon>Paenibacillus</taxon>
    </lineage>
</organism>
<comment type="caution">
    <text evidence="2">The sequence shown here is derived from an EMBL/GenBank/DDBJ whole genome shotgun (WGS) entry which is preliminary data.</text>
</comment>
<accession>A0A268EQC7</accession>
<reference evidence="2 3" key="1">
    <citation type="submission" date="2017-07" db="EMBL/GenBank/DDBJ databases">
        <title>Isolation and whole genome analysis of endospore-forming bacteria from heroin.</title>
        <authorList>
            <person name="Kalinowski J."/>
            <person name="Ahrens B."/>
            <person name="Al-Dilaimi A."/>
            <person name="Winkler A."/>
            <person name="Wibberg D."/>
            <person name="Schleenbecker U."/>
            <person name="Ruckert C."/>
            <person name="Wolfel R."/>
            <person name="Grass G."/>
        </authorList>
    </citation>
    <scope>NUCLEOTIDE SEQUENCE [LARGE SCALE GENOMIC DNA]</scope>
    <source>
        <strain evidence="2 3">7537-G1</strain>
    </source>
</reference>
<evidence type="ECO:0000256" key="1">
    <source>
        <dbReference type="SAM" id="Phobius"/>
    </source>
</evidence>
<gene>
    <name evidence="2" type="ORF">CHH67_15645</name>
</gene>
<proteinExistence type="predicted"/>
<evidence type="ECO:0000313" key="3">
    <source>
        <dbReference type="Proteomes" id="UP000215596"/>
    </source>
</evidence>
<feature type="transmembrane region" description="Helical" evidence="1">
    <location>
        <begin position="6"/>
        <end position="24"/>
    </location>
</feature>
<sequence length="69" mass="7509">MKLAFYVSQGFGLMLIGMGGYHLFKARQIKGMGALGAGFLGAAEFGLGALLIIISVIVYWISKRRKNRT</sequence>
<dbReference type="RefSeq" id="WP_095266138.1">
    <property type="nucleotide sequence ID" value="NZ_NPBY01000046.1"/>
</dbReference>
<keyword evidence="1" id="KW-1133">Transmembrane helix</keyword>
<evidence type="ECO:0000313" key="2">
    <source>
        <dbReference type="EMBL" id="PAD75301.1"/>
    </source>
</evidence>
<dbReference type="AlphaFoldDB" id="A0A268EQC7"/>
<keyword evidence="1" id="KW-0472">Membrane</keyword>
<feature type="transmembrane region" description="Helical" evidence="1">
    <location>
        <begin position="36"/>
        <end position="61"/>
    </location>
</feature>
<keyword evidence="1" id="KW-0812">Transmembrane</keyword>
<name>A0A268EQC7_9BACL</name>
<dbReference type="Proteomes" id="UP000215596">
    <property type="component" value="Unassembled WGS sequence"/>
</dbReference>